<evidence type="ECO:0000256" key="2">
    <source>
        <dbReference type="ARBA" id="ARBA00022475"/>
    </source>
</evidence>
<dbReference type="InterPro" id="IPR017039">
    <property type="entry name" value="Virul_fac_BrkB"/>
</dbReference>
<accession>A0A7W8FYE3</accession>
<dbReference type="Pfam" id="PF03631">
    <property type="entry name" value="Virul_fac_BrkB"/>
    <property type="match status" value="1"/>
</dbReference>
<dbReference type="AlphaFoldDB" id="A0A7W8FYE3"/>
<reference evidence="7 8" key="1">
    <citation type="submission" date="2020-08" db="EMBL/GenBank/DDBJ databases">
        <title>Genomic Encyclopedia of Type Strains, Phase IV (KMG-IV): sequencing the most valuable type-strain genomes for metagenomic binning, comparative biology and taxonomic classification.</title>
        <authorList>
            <person name="Goeker M."/>
        </authorList>
    </citation>
    <scope>NUCLEOTIDE SEQUENCE [LARGE SCALE GENOMIC DNA]</scope>
    <source>
        <strain evidence="7 8">DSM 24163</strain>
    </source>
</reference>
<protein>
    <submittedName>
        <fullName evidence="7">Membrane protein</fullName>
    </submittedName>
</protein>
<dbReference type="PIRSF" id="PIRSF035875">
    <property type="entry name" value="RNase_BN"/>
    <property type="match status" value="1"/>
</dbReference>
<feature type="transmembrane region" description="Helical" evidence="6">
    <location>
        <begin position="37"/>
        <end position="59"/>
    </location>
</feature>
<proteinExistence type="predicted"/>
<keyword evidence="5 6" id="KW-0472">Membrane</keyword>
<sequence>MPAPIATDPTPRPALRLLADEARAFWDSDPLTLAASIAFYTSLSFAPVIVLALWILGGLNPGQEDVLIDQLRLALGAQVASAAQVVVDNADASVYGFTTGGLVALGALLVSATTAFAQLQAAINRVWHVDPPPRNAVVAWLRSRVFSLGMLAAIGFLLIVALVLSAVLALLLTREGTVWMVINEAITVLVLAAAFAALYRFVPDATPPWRGALWGGLVTALLFEAGKWALGAYLGTTTSADAYGGASTLVLLLLWSYYSALIVLLGSACAHAMLRWQRWELHARG</sequence>
<dbReference type="Proteomes" id="UP000521199">
    <property type="component" value="Unassembled WGS sequence"/>
</dbReference>
<feature type="transmembrane region" description="Helical" evidence="6">
    <location>
        <begin position="148"/>
        <end position="172"/>
    </location>
</feature>
<evidence type="ECO:0000256" key="6">
    <source>
        <dbReference type="SAM" id="Phobius"/>
    </source>
</evidence>
<name>A0A7W8FYE3_9GAMM</name>
<organism evidence="7 8">
    <name type="scientific">Chiayiivirga flava</name>
    <dbReference type="NCBI Taxonomy" id="659595"/>
    <lineage>
        <taxon>Bacteria</taxon>
        <taxon>Pseudomonadati</taxon>
        <taxon>Pseudomonadota</taxon>
        <taxon>Gammaproteobacteria</taxon>
        <taxon>Lysobacterales</taxon>
        <taxon>Lysobacteraceae</taxon>
        <taxon>Chiayiivirga</taxon>
    </lineage>
</organism>
<evidence type="ECO:0000256" key="1">
    <source>
        <dbReference type="ARBA" id="ARBA00004651"/>
    </source>
</evidence>
<keyword evidence="4 6" id="KW-1133">Transmembrane helix</keyword>
<evidence type="ECO:0000313" key="7">
    <source>
        <dbReference type="EMBL" id="MBB5207307.1"/>
    </source>
</evidence>
<gene>
    <name evidence="7" type="ORF">HNQ52_000823</name>
</gene>
<evidence type="ECO:0000256" key="4">
    <source>
        <dbReference type="ARBA" id="ARBA00022989"/>
    </source>
</evidence>
<dbReference type="EMBL" id="JACHHP010000001">
    <property type="protein sequence ID" value="MBB5207307.1"/>
    <property type="molecule type" value="Genomic_DNA"/>
</dbReference>
<dbReference type="PANTHER" id="PTHR30213:SF1">
    <property type="entry name" value="INNER MEMBRANE PROTEIN YHJD"/>
    <property type="match status" value="1"/>
</dbReference>
<feature type="transmembrane region" description="Helical" evidence="6">
    <location>
        <begin position="211"/>
        <end position="230"/>
    </location>
</feature>
<dbReference type="RefSeq" id="WP_183959821.1">
    <property type="nucleotide sequence ID" value="NZ_JACHHP010000001.1"/>
</dbReference>
<comment type="subcellular location">
    <subcellularLocation>
        <location evidence="1">Cell membrane</location>
        <topology evidence="1">Multi-pass membrane protein</topology>
    </subcellularLocation>
</comment>
<dbReference type="GO" id="GO:0005886">
    <property type="term" value="C:plasma membrane"/>
    <property type="evidence" value="ECO:0007669"/>
    <property type="project" value="UniProtKB-SubCell"/>
</dbReference>
<feature type="transmembrane region" description="Helical" evidence="6">
    <location>
        <begin position="250"/>
        <end position="274"/>
    </location>
</feature>
<evidence type="ECO:0000313" key="8">
    <source>
        <dbReference type="Proteomes" id="UP000521199"/>
    </source>
</evidence>
<feature type="transmembrane region" description="Helical" evidence="6">
    <location>
        <begin position="178"/>
        <end position="199"/>
    </location>
</feature>
<evidence type="ECO:0000256" key="3">
    <source>
        <dbReference type="ARBA" id="ARBA00022692"/>
    </source>
</evidence>
<evidence type="ECO:0000256" key="5">
    <source>
        <dbReference type="ARBA" id="ARBA00023136"/>
    </source>
</evidence>
<keyword evidence="2" id="KW-1003">Cell membrane</keyword>
<keyword evidence="8" id="KW-1185">Reference proteome</keyword>
<dbReference type="PANTHER" id="PTHR30213">
    <property type="entry name" value="INNER MEMBRANE PROTEIN YHJD"/>
    <property type="match status" value="1"/>
</dbReference>
<comment type="caution">
    <text evidence="7">The sequence shown here is derived from an EMBL/GenBank/DDBJ whole genome shotgun (WGS) entry which is preliminary data.</text>
</comment>
<feature type="transmembrane region" description="Helical" evidence="6">
    <location>
        <begin position="93"/>
        <end position="117"/>
    </location>
</feature>
<keyword evidence="3 6" id="KW-0812">Transmembrane</keyword>
<dbReference type="NCBIfam" id="TIGR00765">
    <property type="entry name" value="yihY_not_rbn"/>
    <property type="match status" value="1"/>
</dbReference>